<evidence type="ECO:0000256" key="1">
    <source>
        <dbReference type="ARBA" id="ARBA00022598"/>
    </source>
</evidence>
<dbReference type="GO" id="GO:0016787">
    <property type="term" value="F:hydrolase activity"/>
    <property type="evidence" value="ECO:0007669"/>
    <property type="project" value="UniProtKB-KW"/>
</dbReference>
<dbReference type="InterPro" id="IPR005479">
    <property type="entry name" value="CPAse_ATP-bd"/>
</dbReference>
<dbReference type="SUPFAM" id="SSF51246">
    <property type="entry name" value="Rudiment single hybrid motif"/>
    <property type="match status" value="1"/>
</dbReference>
<keyword evidence="2" id="KW-0547">Nucleotide-binding</keyword>
<evidence type="ECO:0000313" key="8">
    <source>
        <dbReference type="EMBL" id="KKN34039.1"/>
    </source>
</evidence>
<dbReference type="PANTHER" id="PTHR18866">
    <property type="entry name" value="CARBOXYLASE:PYRUVATE/ACETYL-COA/PROPIONYL-COA CARBOXYLASE"/>
    <property type="match status" value="1"/>
</dbReference>
<keyword evidence="1" id="KW-0436">Ligase</keyword>
<dbReference type="SUPFAM" id="SSF56059">
    <property type="entry name" value="Glutathione synthetase ATP-binding domain-like"/>
    <property type="match status" value="1"/>
</dbReference>
<dbReference type="GO" id="GO:0016874">
    <property type="term" value="F:ligase activity"/>
    <property type="evidence" value="ECO:0007669"/>
    <property type="project" value="UniProtKB-KW"/>
</dbReference>
<dbReference type="InterPro" id="IPR029000">
    <property type="entry name" value="Cyclophilin-like_dom_sf"/>
</dbReference>
<organism evidence="8">
    <name type="scientific">marine sediment metagenome</name>
    <dbReference type="NCBI Taxonomy" id="412755"/>
    <lineage>
        <taxon>unclassified sequences</taxon>
        <taxon>metagenomes</taxon>
        <taxon>ecological metagenomes</taxon>
    </lineage>
</organism>
<dbReference type="GO" id="GO:0005524">
    <property type="term" value="F:ATP binding"/>
    <property type="evidence" value="ECO:0007669"/>
    <property type="project" value="UniProtKB-KW"/>
</dbReference>
<keyword evidence="4" id="KW-0067">ATP-binding</keyword>
<dbReference type="InterPro" id="IPR005481">
    <property type="entry name" value="BC-like_N"/>
</dbReference>
<dbReference type="InterPro" id="IPR011764">
    <property type="entry name" value="Biotin_carboxylation_dom"/>
</dbReference>
<sequence>MFKKVLIANRGAIATRITRSLNEMDITSVAVFAEADRDSLHVSLADEAYSLGEGRATDTYLDQQKIITMAKQSGAEAIHPGYGFLSENPNFARLCADNEIVFLGPMPEQMEAFGLKHSARALAEANDVPLLPGTGLLDSLDDAVEQAVIVGYPVMLKSTAGGGGIGMMRCDDEKSLRQAFNSVKNLSANNFSNDGVFLEKFITRARHIEVQAIGDGKGHVLALGDRDCSSQRRNQKVIEEAPAPNIPADIRAEMQAVAVRLLSSINYRSAGTVEFVYDADNQTFYFLEVNTRLQVEHGVTEEIYAVDLVRWMIEVGAGVPCLPESAPESKGHAIQVRLYAEDPQKQFQPSSGLLTEVIWPQQKNIRLDYWIKAGIDVSPFYDPMLAKIISHADNREQAHQQLLSALDELEVYGVETNAAYVSQVLQDDAFLSAAITTRYLDSFQYLPTTLNVLSAGTMTTIQDYPGRVGYWDIGVPPSGPFDSMSFRLGNRLLGNDESCAGLEITLSGPELSFNVATQVVVTGAELAILHNGQSAAAWTVINIKPGDTLKLGQVKGAGARAYLLIAGGIQCPEYLGSRSTFTLGQFGGHVGRTIKTGDVLHLAPAEQLVDVAALADSLKPAIQHNWKIHVVYGPHGAPDFFTDDDISRFFEAEWKIHYNSSRTGVRLIGPRPDWARTDGGEAGLHPSNIHDNAYAVGSIDFTGDMPIILGPDGPSLGGFVCPATVITADLWKVGQLKAGDTVQFVPVSIETANALEKAQKKSIETLELVASDIVPVIPESPIYAQTIDETVDLNITYRLAGDHYLLVEFGEQT</sequence>
<dbReference type="PROSITE" id="PS50975">
    <property type="entry name" value="ATP_GRASP"/>
    <property type="match status" value="1"/>
</dbReference>
<name>A0A0F9PV17_9ZZZZ</name>
<evidence type="ECO:0000256" key="3">
    <source>
        <dbReference type="ARBA" id="ARBA00022801"/>
    </source>
</evidence>
<dbReference type="EMBL" id="LAZR01002133">
    <property type="protein sequence ID" value="KKN34039.1"/>
    <property type="molecule type" value="Genomic_DNA"/>
</dbReference>
<dbReference type="InterPro" id="IPR050856">
    <property type="entry name" value="Biotin_carboxylase_complex"/>
</dbReference>
<dbReference type="Gene3D" id="3.30.470.20">
    <property type="entry name" value="ATP-grasp fold, B domain"/>
    <property type="match status" value="1"/>
</dbReference>
<dbReference type="InterPro" id="IPR011054">
    <property type="entry name" value="Rudment_hybrid_motif"/>
</dbReference>
<dbReference type="InterPro" id="IPR003778">
    <property type="entry name" value="CT_A_B"/>
</dbReference>
<dbReference type="InterPro" id="IPR011761">
    <property type="entry name" value="ATP-grasp"/>
</dbReference>
<dbReference type="Pfam" id="PF00289">
    <property type="entry name" value="Biotin_carb_N"/>
    <property type="match status" value="1"/>
</dbReference>
<evidence type="ECO:0000256" key="5">
    <source>
        <dbReference type="ARBA" id="ARBA00023267"/>
    </source>
</evidence>
<proteinExistence type="predicted"/>
<feature type="domain" description="Biotin carboxylation" evidence="7">
    <location>
        <begin position="1"/>
        <end position="445"/>
    </location>
</feature>
<accession>A0A0F9PV17</accession>
<comment type="caution">
    <text evidence="8">The sequence shown here is derived from an EMBL/GenBank/DDBJ whole genome shotgun (WGS) entry which is preliminary data.</text>
</comment>
<feature type="domain" description="ATP-grasp" evidence="6">
    <location>
        <begin position="120"/>
        <end position="317"/>
    </location>
</feature>
<dbReference type="Pfam" id="PF02785">
    <property type="entry name" value="Biotin_carb_C"/>
    <property type="match status" value="1"/>
</dbReference>
<evidence type="ECO:0000256" key="4">
    <source>
        <dbReference type="ARBA" id="ARBA00022840"/>
    </source>
</evidence>
<dbReference type="SUPFAM" id="SSF50891">
    <property type="entry name" value="Cyclophilin-like"/>
    <property type="match status" value="1"/>
</dbReference>
<reference evidence="8" key="1">
    <citation type="journal article" date="2015" name="Nature">
        <title>Complex archaea that bridge the gap between prokaryotes and eukaryotes.</title>
        <authorList>
            <person name="Spang A."/>
            <person name="Saw J.H."/>
            <person name="Jorgensen S.L."/>
            <person name="Zaremba-Niedzwiedzka K."/>
            <person name="Martijn J."/>
            <person name="Lind A.E."/>
            <person name="van Eijk R."/>
            <person name="Schleper C."/>
            <person name="Guy L."/>
            <person name="Ettema T.J."/>
        </authorList>
    </citation>
    <scope>NUCLEOTIDE SEQUENCE</scope>
</reference>
<dbReference type="InterPro" id="IPR016185">
    <property type="entry name" value="PreATP-grasp_dom_sf"/>
</dbReference>
<keyword evidence="5" id="KW-0092">Biotin</keyword>
<dbReference type="Pfam" id="PF02786">
    <property type="entry name" value="CPSase_L_D2"/>
    <property type="match status" value="1"/>
</dbReference>
<gene>
    <name evidence="8" type="ORF">LCGC14_0797610</name>
</gene>
<dbReference type="PROSITE" id="PS00867">
    <property type="entry name" value="CPSASE_2"/>
    <property type="match status" value="1"/>
</dbReference>
<protein>
    <recommendedName>
        <fullName evidence="9">Biotin carboxylase</fullName>
    </recommendedName>
</protein>
<dbReference type="Gene3D" id="2.40.100.10">
    <property type="entry name" value="Cyclophilin-like"/>
    <property type="match status" value="1"/>
</dbReference>
<evidence type="ECO:0000259" key="7">
    <source>
        <dbReference type="PROSITE" id="PS50979"/>
    </source>
</evidence>
<dbReference type="Pfam" id="PF02626">
    <property type="entry name" value="CT_A_B"/>
    <property type="match status" value="1"/>
</dbReference>
<dbReference type="GO" id="GO:0046872">
    <property type="term" value="F:metal ion binding"/>
    <property type="evidence" value="ECO:0007669"/>
    <property type="project" value="InterPro"/>
</dbReference>
<dbReference type="SMART" id="SM00797">
    <property type="entry name" value="AHS2"/>
    <property type="match status" value="1"/>
</dbReference>
<dbReference type="PANTHER" id="PTHR18866:SF128">
    <property type="entry name" value="UREA AMIDOLYASE"/>
    <property type="match status" value="1"/>
</dbReference>
<dbReference type="NCBIfam" id="TIGR00724">
    <property type="entry name" value="urea_amlyse_rel"/>
    <property type="match status" value="1"/>
</dbReference>
<dbReference type="PROSITE" id="PS00866">
    <property type="entry name" value="CPSASE_1"/>
    <property type="match status" value="1"/>
</dbReference>
<evidence type="ECO:0000259" key="6">
    <source>
        <dbReference type="PROSITE" id="PS50975"/>
    </source>
</evidence>
<evidence type="ECO:0000256" key="2">
    <source>
        <dbReference type="ARBA" id="ARBA00022741"/>
    </source>
</evidence>
<dbReference type="InterPro" id="IPR005482">
    <property type="entry name" value="Biotin_COase_C"/>
</dbReference>
<dbReference type="AlphaFoldDB" id="A0A0F9PV17"/>
<dbReference type="PROSITE" id="PS50979">
    <property type="entry name" value="BC"/>
    <property type="match status" value="1"/>
</dbReference>
<dbReference type="FunFam" id="3.40.50.20:FF:000010">
    <property type="entry name" value="Propionyl-CoA carboxylase subunit alpha"/>
    <property type="match status" value="1"/>
</dbReference>
<dbReference type="SMART" id="SM00878">
    <property type="entry name" value="Biotin_carb_C"/>
    <property type="match status" value="1"/>
</dbReference>
<keyword evidence="3" id="KW-0378">Hydrolase</keyword>
<feature type="non-terminal residue" evidence="8">
    <location>
        <position position="813"/>
    </location>
</feature>
<evidence type="ECO:0008006" key="9">
    <source>
        <dbReference type="Google" id="ProtNLM"/>
    </source>
</evidence>
<dbReference type="SUPFAM" id="SSF52440">
    <property type="entry name" value="PreATP-grasp domain"/>
    <property type="match status" value="1"/>
</dbReference>